<gene>
    <name evidence="2" type="primary">metXA</name>
    <name evidence="4" type="ORF">JOC86_002470</name>
</gene>
<comment type="caution">
    <text evidence="4">The sequence shown here is derived from an EMBL/GenBank/DDBJ whole genome shotgun (WGS) entry which is preliminary data.</text>
</comment>
<evidence type="ECO:0000313" key="4">
    <source>
        <dbReference type="EMBL" id="MBM7585928.1"/>
    </source>
</evidence>
<keyword evidence="2" id="KW-0963">Cytoplasm</keyword>
<keyword evidence="1 2" id="KW-0808">Transferase</keyword>
<comment type="catalytic activity">
    <reaction evidence="2">
        <text>L-homoserine + acetyl-CoA = O-acetyl-L-homoserine + CoA</text>
        <dbReference type="Rhea" id="RHEA:13701"/>
        <dbReference type="ChEBI" id="CHEBI:57287"/>
        <dbReference type="ChEBI" id="CHEBI:57288"/>
        <dbReference type="ChEBI" id="CHEBI:57476"/>
        <dbReference type="ChEBI" id="CHEBI:57716"/>
        <dbReference type="EC" id="2.3.1.31"/>
    </reaction>
</comment>
<feature type="binding site" evidence="2">
    <location>
        <position position="334"/>
    </location>
    <ligand>
        <name>substrate</name>
    </ligand>
</feature>
<comment type="function">
    <text evidence="2">Transfers an acetyl group from acetyl-CoA to L-homoserine, forming acetyl-L-homoserine.</text>
</comment>
<dbReference type="PANTHER" id="PTHR32268">
    <property type="entry name" value="HOMOSERINE O-ACETYLTRANSFERASE"/>
    <property type="match status" value="1"/>
</dbReference>
<comment type="similarity">
    <text evidence="2">Belongs to the AB hydrolase superfamily. MetX family.</text>
</comment>
<evidence type="ECO:0000313" key="5">
    <source>
        <dbReference type="Proteomes" id="UP001646157"/>
    </source>
</evidence>
<keyword evidence="2" id="KW-0486">Methionine biosynthesis</keyword>
<proteinExistence type="inferred from homology"/>
<feature type="active site" evidence="2">
    <location>
        <position position="333"/>
    </location>
</feature>
<dbReference type="HAMAP" id="MF_00296">
    <property type="entry name" value="MetX_acyltransf"/>
    <property type="match status" value="1"/>
</dbReference>
<dbReference type="Pfam" id="PF00561">
    <property type="entry name" value="Abhydrolase_1"/>
    <property type="match status" value="1"/>
</dbReference>
<feature type="active site" evidence="2">
    <location>
        <position position="304"/>
    </location>
</feature>
<dbReference type="SUPFAM" id="SSF53474">
    <property type="entry name" value="alpha/beta-Hydrolases"/>
    <property type="match status" value="1"/>
</dbReference>
<dbReference type="EMBL" id="JAFBDZ010000002">
    <property type="protein sequence ID" value="MBM7585928.1"/>
    <property type="molecule type" value="Genomic_DNA"/>
</dbReference>
<feature type="active site" description="Nucleophile" evidence="2">
    <location>
        <position position="149"/>
    </location>
</feature>
<dbReference type="Gene3D" id="3.40.50.1820">
    <property type="entry name" value="alpha/beta hydrolase"/>
    <property type="match status" value="1"/>
</dbReference>
<comment type="subcellular location">
    <subcellularLocation>
        <location evidence="2">Cytoplasm</location>
    </subcellularLocation>
</comment>
<keyword evidence="2 4" id="KW-0012">Acyltransferase</keyword>
<organism evidence="4 5">
    <name type="scientific">Rossellomorea pakistanensis</name>
    <dbReference type="NCBI Taxonomy" id="992288"/>
    <lineage>
        <taxon>Bacteria</taxon>
        <taxon>Bacillati</taxon>
        <taxon>Bacillota</taxon>
        <taxon>Bacilli</taxon>
        <taxon>Bacillales</taxon>
        <taxon>Bacillaceae</taxon>
        <taxon>Rossellomorea</taxon>
    </lineage>
</organism>
<feature type="binding site" evidence="2">
    <location>
        <position position="217"/>
    </location>
    <ligand>
        <name>substrate</name>
    </ligand>
</feature>
<dbReference type="Proteomes" id="UP001646157">
    <property type="component" value="Unassembled WGS sequence"/>
</dbReference>
<evidence type="ECO:0000256" key="2">
    <source>
        <dbReference type="HAMAP-Rule" id="MF_00296"/>
    </source>
</evidence>
<dbReference type="RefSeq" id="WP_338021744.1">
    <property type="nucleotide sequence ID" value="NZ_JAFBDZ010000002.1"/>
</dbReference>
<comment type="subunit">
    <text evidence="2">Homodimer.</text>
</comment>
<keyword evidence="5" id="KW-1185">Reference proteome</keyword>
<dbReference type="InterPro" id="IPR008220">
    <property type="entry name" value="HAT_MetX-like"/>
</dbReference>
<comment type="pathway">
    <text evidence="2">Amino-acid biosynthesis; L-methionine biosynthesis via de novo pathway; O-acetyl-L-homoserine from L-homoserine: step 1/1.</text>
</comment>
<dbReference type="GO" id="GO:0004414">
    <property type="term" value="F:homoserine O-acetyltransferase activity"/>
    <property type="evidence" value="ECO:0007669"/>
    <property type="project" value="UniProtKB-EC"/>
</dbReference>
<dbReference type="InterPro" id="IPR029058">
    <property type="entry name" value="AB_hydrolase_fold"/>
</dbReference>
<dbReference type="EC" id="2.3.1.31" evidence="2"/>
<evidence type="ECO:0000256" key="1">
    <source>
        <dbReference type="ARBA" id="ARBA00022679"/>
    </source>
</evidence>
<comment type="caution">
    <text evidence="2">Lacks conserved residue(s) required for the propagation of feature annotation.</text>
</comment>
<dbReference type="PANTHER" id="PTHR32268:SF11">
    <property type="entry name" value="HOMOSERINE O-ACETYLTRANSFERASE"/>
    <property type="match status" value="1"/>
</dbReference>
<dbReference type="PIRSF" id="PIRSF000443">
    <property type="entry name" value="Homoser_Ac_trans"/>
    <property type="match status" value="1"/>
</dbReference>
<keyword evidence="2" id="KW-0028">Amino-acid biosynthesis</keyword>
<evidence type="ECO:0000259" key="3">
    <source>
        <dbReference type="Pfam" id="PF00561"/>
    </source>
</evidence>
<accession>A0ABS2NDJ5</accession>
<feature type="domain" description="AB hydrolase-1" evidence="3">
    <location>
        <begin position="47"/>
        <end position="339"/>
    </location>
</feature>
<protein>
    <recommendedName>
        <fullName evidence="2">Homoserine O-acetyltransferase</fullName>
        <shortName evidence="2">HAT</shortName>
        <ecNumber evidence="2">2.3.1.31</ecNumber>
    </recommendedName>
    <alternativeName>
        <fullName evidence="2">Homoserine transacetylase</fullName>
        <shortName evidence="2">HTA</shortName>
    </alternativeName>
</protein>
<dbReference type="NCBIfam" id="TIGR01392">
    <property type="entry name" value="homoserO_Ac_trn"/>
    <property type="match status" value="1"/>
</dbReference>
<reference evidence="4 5" key="1">
    <citation type="submission" date="2021-01" db="EMBL/GenBank/DDBJ databases">
        <title>Genomic Encyclopedia of Type Strains, Phase IV (KMG-IV): sequencing the most valuable type-strain genomes for metagenomic binning, comparative biology and taxonomic classification.</title>
        <authorList>
            <person name="Goeker M."/>
        </authorList>
    </citation>
    <scope>NUCLEOTIDE SEQUENCE [LARGE SCALE GENOMIC DNA]</scope>
    <source>
        <strain evidence="4 5">DSM 24834</strain>
    </source>
</reference>
<name>A0ABS2NDJ5_9BACI</name>
<dbReference type="InterPro" id="IPR000073">
    <property type="entry name" value="AB_hydrolase_1"/>
</dbReference>
<sequence length="360" mass="40247">MSLNKSLLPHRVHETGKVFIGNLALESGQELEEVELAYERCGAEGAPAILICHALTGNQYTVGTDQEPGWWHGLIGVNKAIDLNNYQVVTFNVLGGCNGSTGPLSINPSTGEKYRTKFPKITIRDIVNAQRKALENLEIDALLAVIGGSLGGMQALEWGLLYPSFVEKIIVLAATSQLSDYGIAFNTIGTTAIENDPGWKGGYYTQPEDVKGLEVARIAGMVTYRSPYLFDQRFQRKEKENSTFEVESYLKYQGEKLTRRFDPNSYLYLLQAMNSHDIGRGRGGIEEAAHSYKPEVIGIGFQHDLIYPPNKIKEFTERTPRGTYYYIPTQFGHDGFLVEFERWASLLSSHLADHTRQREA</sequence>
<dbReference type="NCBIfam" id="NF001209">
    <property type="entry name" value="PRK00175.1"/>
    <property type="match status" value="1"/>
</dbReference>